<sequence>MNLKKLATFSLLLFVVVSVAYFVYDEIRLSSVVQKPEAGSTDSGDPALPKDYVTLYYFHGTIRCQTCLDMESNAKKVLETYFSSRVEDGTLRWQVVNIDLPENYHYVDEYIIMYNTLVIQSYKNNEAGEWKELWKAWDLSEKGEEYIQYVRDEVASFLEVN</sequence>
<organism evidence="1 2">
    <name type="scientific">Mesotoga infera</name>
    <dbReference type="NCBI Taxonomy" id="1236046"/>
    <lineage>
        <taxon>Bacteria</taxon>
        <taxon>Thermotogati</taxon>
        <taxon>Thermotogota</taxon>
        <taxon>Thermotogae</taxon>
        <taxon>Kosmotogales</taxon>
        <taxon>Kosmotogaceae</taxon>
        <taxon>Mesotoga</taxon>
    </lineage>
</organism>
<evidence type="ECO:0008006" key="3">
    <source>
        <dbReference type="Google" id="ProtNLM"/>
    </source>
</evidence>
<evidence type="ECO:0000313" key="1">
    <source>
        <dbReference type="EMBL" id="SSC12681.1"/>
    </source>
</evidence>
<dbReference type="Proteomes" id="UP000250796">
    <property type="component" value="Chromosome MESINF"/>
</dbReference>
<keyword evidence="2" id="KW-1185">Reference proteome</keyword>
<protein>
    <recommendedName>
        <fullName evidence="3">Thioredoxin</fullName>
    </recommendedName>
</protein>
<reference evidence="1 2" key="1">
    <citation type="submission" date="2017-01" db="EMBL/GenBank/DDBJ databases">
        <authorList>
            <person name="Erauso G."/>
        </authorList>
    </citation>
    <scope>NUCLEOTIDE SEQUENCE [LARGE SCALE GENOMIC DNA]</scope>
    <source>
        <strain evidence="1">MESINF1</strain>
    </source>
</reference>
<dbReference type="EMBL" id="LS974202">
    <property type="protein sequence ID" value="SSC12681.1"/>
    <property type="molecule type" value="Genomic_DNA"/>
</dbReference>
<dbReference type="InterPro" id="IPR047698">
    <property type="entry name" value="ArsF-like"/>
</dbReference>
<evidence type="ECO:0000313" key="2">
    <source>
        <dbReference type="Proteomes" id="UP000250796"/>
    </source>
</evidence>
<gene>
    <name evidence="1" type="ORF">MESINF_1237</name>
</gene>
<dbReference type="KEGG" id="minf:MESINF_1237"/>
<dbReference type="NCBIfam" id="NF040494">
    <property type="entry name" value="nitrored_ArsF"/>
    <property type="match status" value="1"/>
</dbReference>
<dbReference type="AlphaFoldDB" id="A0A7Z7LEP8"/>
<name>A0A7Z7LEP8_9BACT</name>
<accession>A0A7Z7LEP8</accession>
<dbReference type="RefSeq" id="WP_169698949.1">
    <property type="nucleotide sequence ID" value="NZ_LS974202.1"/>
</dbReference>
<proteinExistence type="predicted"/>